<evidence type="ECO:0000256" key="8">
    <source>
        <dbReference type="ARBA" id="ARBA00023175"/>
    </source>
</evidence>
<feature type="coiled-coil region" evidence="11">
    <location>
        <begin position="1679"/>
        <end position="1779"/>
    </location>
</feature>
<keyword evidence="5" id="KW-0112">Calmodulin-binding</keyword>
<dbReference type="PANTHER" id="PTHR13140:SF706">
    <property type="entry name" value="DILUTE CLASS UNCONVENTIONAL MYOSIN, ISOFORM C"/>
    <property type="match status" value="1"/>
</dbReference>
<dbReference type="InterPro" id="IPR036103">
    <property type="entry name" value="MYSc_Myo5"/>
</dbReference>
<feature type="compositionally biased region" description="Basic and acidic residues" evidence="12">
    <location>
        <begin position="236"/>
        <end position="257"/>
    </location>
</feature>
<comment type="similarity">
    <text evidence="1 10">Belongs to the TRAFAC class myosin-kinesin ATPase superfamily. Myosin family.</text>
</comment>
<dbReference type="GO" id="GO:0005737">
    <property type="term" value="C:cytoplasm"/>
    <property type="evidence" value="ECO:0007669"/>
    <property type="project" value="UniProtKB-ARBA"/>
</dbReference>
<evidence type="ECO:0000259" key="13">
    <source>
        <dbReference type="PROSITE" id="PS51126"/>
    </source>
</evidence>
<feature type="region of interest" description="Disordered" evidence="12">
    <location>
        <begin position="236"/>
        <end position="381"/>
    </location>
</feature>
<evidence type="ECO:0000256" key="12">
    <source>
        <dbReference type="SAM" id="MobiDB-lite"/>
    </source>
</evidence>
<accession>A0A9D4SWS3</accession>
<dbReference type="InterPro" id="IPR001609">
    <property type="entry name" value="Myosin_head_motor_dom-like"/>
</dbReference>
<feature type="region of interest" description="Disordered" evidence="12">
    <location>
        <begin position="974"/>
        <end position="994"/>
    </location>
</feature>
<evidence type="ECO:0000256" key="9">
    <source>
        <dbReference type="ARBA" id="ARBA00023203"/>
    </source>
</evidence>
<protein>
    <recommendedName>
        <fullName evidence="17">Unconventional myosin-Va</fullName>
    </recommendedName>
</protein>
<dbReference type="FunFam" id="1.20.58.530:FF:000002">
    <property type="entry name" value="Class V myosin"/>
    <property type="match status" value="1"/>
</dbReference>
<reference evidence="15" key="1">
    <citation type="journal article" date="2020" name="Cell">
        <title>Large-Scale Comparative Analyses of Tick Genomes Elucidate Their Genetic Diversity and Vector Capacities.</title>
        <authorList>
            <consortium name="Tick Genome and Microbiome Consortium (TIGMIC)"/>
            <person name="Jia N."/>
            <person name="Wang J."/>
            <person name="Shi W."/>
            <person name="Du L."/>
            <person name="Sun Y."/>
            <person name="Zhan W."/>
            <person name="Jiang J.F."/>
            <person name="Wang Q."/>
            <person name="Zhang B."/>
            <person name="Ji P."/>
            <person name="Bell-Sakyi L."/>
            <person name="Cui X.M."/>
            <person name="Yuan T.T."/>
            <person name="Jiang B.G."/>
            <person name="Yang W.F."/>
            <person name="Lam T.T."/>
            <person name="Chang Q.C."/>
            <person name="Ding S.J."/>
            <person name="Wang X.J."/>
            <person name="Zhu J.G."/>
            <person name="Ruan X.D."/>
            <person name="Zhao L."/>
            <person name="Wei J.T."/>
            <person name="Ye R.Z."/>
            <person name="Que T.C."/>
            <person name="Du C.H."/>
            <person name="Zhou Y.H."/>
            <person name="Cheng J.X."/>
            <person name="Dai P.F."/>
            <person name="Guo W.B."/>
            <person name="Han X.H."/>
            <person name="Huang E.J."/>
            <person name="Li L.F."/>
            <person name="Wei W."/>
            <person name="Gao Y.C."/>
            <person name="Liu J.Z."/>
            <person name="Shao H.Z."/>
            <person name="Wang X."/>
            <person name="Wang C.C."/>
            <person name="Yang T.C."/>
            <person name="Huo Q.B."/>
            <person name="Li W."/>
            <person name="Chen H.Y."/>
            <person name="Chen S.E."/>
            <person name="Zhou L.G."/>
            <person name="Ni X.B."/>
            <person name="Tian J.H."/>
            <person name="Sheng Y."/>
            <person name="Liu T."/>
            <person name="Pan Y.S."/>
            <person name="Xia L.Y."/>
            <person name="Li J."/>
            <person name="Zhao F."/>
            <person name="Cao W.C."/>
        </authorList>
    </citation>
    <scope>NUCLEOTIDE SEQUENCE</scope>
    <source>
        <strain evidence="15">Rsan-2018</strain>
    </source>
</reference>
<feature type="compositionally biased region" description="Polar residues" evidence="12">
    <location>
        <begin position="286"/>
        <end position="304"/>
    </location>
</feature>
<reference evidence="15" key="2">
    <citation type="submission" date="2021-09" db="EMBL/GenBank/DDBJ databases">
        <authorList>
            <person name="Jia N."/>
            <person name="Wang J."/>
            <person name="Shi W."/>
            <person name="Du L."/>
            <person name="Sun Y."/>
            <person name="Zhan W."/>
            <person name="Jiang J."/>
            <person name="Wang Q."/>
            <person name="Zhang B."/>
            <person name="Ji P."/>
            <person name="Sakyi L.B."/>
            <person name="Cui X."/>
            <person name="Yuan T."/>
            <person name="Jiang B."/>
            <person name="Yang W."/>
            <person name="Lam T.T.-Y."/>
            <person name="Chang Q."/>
            <person name="Ding S."/>
            <person name="Wang X."/>
            <person name="Zhu J."/>
            <person name="Ruan X."/>
            <person name="Zhao L."/>
            <person name="Wei J."/>
            <person name="Que T."/>
            <person name="Du C."/>
            <person name="Cheng J."/>
            <person name="Dai P."/>
            <person name="Han X."/>
            <person name="Huang E."/>
            <person name="Gao Y."/>
            <person name="Liu J."/>
            <person name="Shao H."/>
            <person name="Ye R."/>
            <person name="Li L."/>
            <person name="Wei W."/>
            <person name="Wang X."/>
            <person name="Wang C."/>
            <person name="Huo Q."/>
            <person name="Li W."/>
            <person name="Guo W."/>
            <person name="Chen H."/>
            <person name="Chen S."/>
            <person name="Zhou L."/>
            <person name="Zhou L."/>
            <person name="Ni X."/>
            <person name="Tian J."/>
            <person name="Zhou Y."/>
            <person name="Sheng Y."/>
            <person name="Liu T."/>
            <person name="Pan Y."/>
            <person name="Xia L."/>
            <person name="Li J."/>
            <person name="Zhao F."/>
            <person name="Cao W."/>
        </authorList>
    </citation>
    <scope>NUCLEOTIDE SEQUENCE</scope>
    <source>
        <strain evidence="15">Rsan-2018</strain>
        <tissue evidence="15">Larvae</tissue>
    </source>
</reference>
<dbReference type="SUPFAM" id="SSF52540">
    <property type="entry name" value="P-loop containing nucleoside triphosphate hydrolases"/>
    <property type="match status" value="2"/>
</dbReference>
<feature type="coiled-coil region" evidence="11">
    <location>
        <begin position="165"/>
        <end position="199"/>
    </location>
</feature>
<dbReference type="PROSITE" id="PS50096">
    <property type="entry name" value="IQ"/>
    <property type="match status" value="3"/>
</dbReference>
<dbReference type="Pfam" id="PF25966">
    <property type="entry name" value="Myo5a"/>
    <property type="match status" value="1"/>
</dbReference>
<dbReference type="Gene3D" id="1.20.120.720">
    <property type="entry name" value="Myosin VI head, motor domain, U50 subdomain"/>
    <property type="match status" value="1"/>
</dbReference>
<keyword evidence="2" id="KW-0677">Repeat</keyword>
<evidence type="ECO:0000256" key="5">
    <source>
        <dbReference type="ARBA" id="ARBA00022860"/>
    </source>
</evidence>
<dbReference type="Gene3D" id="3.40.850.10">
    <property type="entry name" value="Kinesin motor domain"/>
    <property type="match status" value="1"/>
</dbReference>
<dbReference type="GO" id="GO:0051015">
    <property type="term" value="F:actin filament binding"/>
    <property type="evidence" value="ECO:0007669"/>
    <property type="project" value="TreeGrafter"/>
</dbReference>
<keyword evidence="4 10" id="KW-0067">ATP-binding</keyword>
<keyword evidence="16" id="KW-1185">Reference proteome</keyword>
<dbReference type="PROSITE" id="PS51126">
    <property type="entry name" value="DILUTE"/>
    <property type="match status" value="1"/>
</dbReference>
<evidence type="ECO:0000313" key="15">
    <source>
        <dbReference type="EMBL" id="KAH7952251.1"/>
    </source>
</evidence>
<evidence type="ECO:0000256" key="10">
    <source>
        <dbReference type="PROSITE-ProRule" id="PRU00782"/>
    </source>
</evidence>
<feature type="region of interest" description="Disordered" evidence="12">
    <location>
        <begin position="1456"/>
        <end position="1510"/>
    </location>
</feature>
<organism evidence="15 16">
    <name type="scientific">Rhipicephalus sanguineus</name>
    <name type="common">Brown dog tick</name>
    <name type="synonym">Ixodes sanguineus</name>
    <dbReference type="NCBI Taxonomy" id="34632"/>
    <lineage>
        <taxon>Eukaryota</taxon>
        <taxon>Metazoa</taxon>
        <taxon>Ecdysozoa</taxon>
        <taxon>Arthropoda</taxon>
        <taxon>Chelicerata</taxon>
        <taxon>Arachnida</taxon>
        <taxon>Acari</taxon>
        <taxon>Parasitiformes</taxon>
        <taxon>Ixodida</taxon>
        <taxon>Ixodoidea</taxon>
        <taxon>Ixodidae</taxon>
        <taxon>Rhipicephalinae</taxon>
        <taxon>Rhipicephalus</taxon>
        <taxon>Rhipicephalus</taxon>
    </lineage>
</organism>
<dbReference type="GO" id="GO:0048731">
    <property type="term" value="P:system development"/>
    <property type="evidence" value="ECO:0007669"/>
    <property type="project" value="UniProtKB-ARBA"/>
</dbReference>
<dbReference type="GO" id="GO:0048513">
    <property type="term" value="P:animal organ development"/>
    <property type="evidence" value="ECO:0007669"/>
    <property type="project" value="UniProtKB-ARBA"/>
</dbReference>
<sequence>MALPPNYRQAQIAAATPPAPRKRCNMSSIFLALCEAVAGTAPSSANSSPFVPSPHGHPSFNPLKLGSRGVGGAESRVPKPPKPPDKPLMPYMRYSRKMEYNEALKSYHSSPAYQAWVAAKVRDIDEFSVKHIAASRYMRNHRLINEIFSDAVVPDVRSVVTTARMSVLKRQVQSLTMHQEKLEAELQQIEEKFEAKKRKFLDASELFQADLKKRCGKTVDTETYQKMVERALEQLKKDNAAKEEQRGNGDSKPKEGEEGTDGGAAGSPEDEGGVAKEGSSLPEPMDTSSSPPCAPTGGQQQTEASAVPKEEEDNDDEERGSGSHSGPPPATNQESPTEDTQQQASSGATTAPSQQQQQQQQPPATPMECEDTAESQDSQGARVWLPDTAAVWKAAEIVKGFDGKTLEVEDEDKQRVVLTIDAPEKLPPLRNPEILIGGNDLTSLSYLHEPAVLHNLQVRFCNNNVIYTYCGIVLVAINPYEELPIYGNDTIFAYRGQAMGDLDPHIFAVSEEAYTKMERENMNQSIIVSGESGAGKTVSAKYAMRYFATVGGSSTETHIEKKVLASNPIMEAIGNAKTTRNDNSSRFGKYIEIDFNSRFNIIGANMRTYLLEKSRVVFQAPEERNYHIFYQLCASADLDELQDLQLGDQTTFHYTNQGDSPQIAGIDDAHSFQTTRNAFTLLGFTENQQQMIFRILAAILHLGNVEVVQGGERGDDTECCMVQPQNPHLVTMCALLGIDKEQISVWLCNRRIESMREVITKPMTADQATFARDALAKHIYARLFDWIVSRINKALSFKDKVNRFIGVLDIYGFETFETNSFEQFCINYANEKLQQQFNMHVFKLEQEEYVREQIEWKFIDFYDNQPCIDLIESKLGVLDLLDEECRVPKGSDKSWCAKLFEKCKQWKHFEKPRLSNTAFIIHHFADDVTYESSGFLEKNRDTVLEEHINILKASQYELVAELFEDEQSSSKRLKPTVKVGAAQPMASSKKQHKKTVGSQFRDSLGLLMSTLNATTPHYVRCIKPNDQKAAFSFDTKRAVQQLRACGVLETVRISAAGYPSRWGYQEFLSRYRVLTCARDIDRSDLKVTCRKILENVIKEEDKFQFGKTKIFFRAGQVAYLEKLRAEKHRACALMIQKHIRGYLQFRRYRMLLNAARGLQRYGRGMLARKHAHFLRCTKAAILIQRHVRGFLARRRYQRLRLLVLQLQCRIRGMYARNRYVQLQRNAAAVIIQASRRTCAKNVRRWITRRKYQRDVACVITAQSAVRRWFAKKELRQLKIEAKSVEHVKKLNKGLEKKIISLQQKIEELVKENKAMRSQGEDMRGLQEKVEQAKNLENLLRVANDKLAALEETLASVQVKLRQVSCEKEELLSTNTAMSQKIEASEKEKSRLQHDLEEMVKAIQLNQESAQELLRQKLESERQRLLAEFDEERSAYQRLVKERDRLEQRCENLAQENSRIRGLSHQRTPSNLSMASVRSDNADGTRDDASDVPDEDVGYGSVRSGKDQDAVHGKLSSIAWQPTGASAEKNPGAQQQAPLPDVSVVLKLQQRLNEVEQERARLEKKMEAMEAREEQSQAREASGKELMRLHELEMENAKLKEDVKKMVKTLANEDKSSREKDLMAHYESIQDELERRREECLQLRAVLANQNEDLKSVVALDSYRGNLDLVNEDGELLMAFETQKKLIRQLEAELQTEKVRMHTMEHEFRDEIRKLQDDNDRQQKLLSQNLKKSPQAQTDAILQHEINRLTGENVDLREKIDGLAEQLKKYKRQLKIYAKKMKDGGLLDQTDVKVEAAEEHGKNMPEIMHKDAEYLGMFEYKAEDENIIIKNLIIDLKPKLAVTLLPGLPAYILFMCIRHTDYINDDEKVKSLLNNIVFGIRKVIKKRHEDTDYTVMWLANTCRFMHNLKQYSGEKQFQVENTPKQNEQCLRNFDLSQYRQVMSDIAVWIYQAVIKSMEEKVQPLIVPAVLEHEAIAGISGNKPCGMRSRASSLARDLESPVDPQHALDVLLKELNSFYKVLLVHGVDPELITQVFKQLFYFICAGALNNLLLRKDMCHWSKGMQMRQVCFHVFIVLGQYLPLYNLSHLEQWCRDQKVSQSEVLDTLQPIVQASQLLQARKTDEDVSSICDMCDKLTTAQITKILNLYTPADEYEERVPVSFIRKIQAKLQERNQETLPVSDNTLLMDTKFAFPIRFPFNPSRIQLEDINIPDVLNLPMLRKL</sequence>
<evidence type="ECO:0000256" key="6">
    <source>
        <dbReference type="ARBA" id="ARBA00023054"/>
    </source>
</evidence>
<dbReference type="VEuPathDB" id="VectorBase:RSAN_041529"/>
<dbReference type="GO" id="GO:0005524">
    <property type="term" value="F:ATP binding"/>
    <property type="evidence" value="ECO:0007669"/>
    <property type="project" value="UniProtKB-UniRule"/>
</dbReference>
<keyword evidence="9 10" id="KW-0009">Actin-binding</keyword>
<dbReference type="VEuPathDB" id="VectorBase:RSAN_036910"/>
<keyword evidence="7 10" id="KW-0518">Myosin</keyword>
<dbReference type="Pfam" id="PF00612">
    <property type="entry name" value="IQ"/>
    <property type="match status" value="2"/>
</dbReference>
<feature type="domain" description="Dilute" evidence="13">
    <location>
        <begin position="1873"/>
        <end position="2170"/>
    </location>
</feature>
<evidence type="ECO:0000256" key="1">
    <source>
        <dbReference type="ARBA" id="ARBA00008314"/>
    </source>
</evidence>
<evidence type="ECO:0000256" key="7">
    <source>
        <dbReference type="ARBA" id="ARBA00023123"/>
    </source>
</evidence>
<feature type="coiled-coil region" evidence="11">
    <location>
        <begin position="1544"/>
        <end position="1645"/>
    </location>
</feature>
<dbReference type="Pfam" id="PF00063">
    <property type="entry name" value="Myosin_head"/>
    <property type="match status" value="1"/>
</dbReference>
<feature type="compositionally biased region" description="Basic and acidic residues" evidence="12">
    <location>
        <begin position="1479"/>
        <end position="1488"/>
    </location>
</feature>
<dbReference type="Gene3D" id="1.20.5.190">
    <property type="match status" value="2"/>
</dbReference>
<evidence type="ECO:0000313" key="16">
    <source>
        <dbReference type="Proteomes" id="UP000821837"/>
    </source>
</evidence>
<dbReference type="SMART" id="SM00015">
    <property type="entry name" value="IQ"/>
    <property type="match status" value="6"/>
</dbReference>
<dbReference type="InterPro" id="IPR002710">
    <property type="entry name" value="Dilute_dom"/>
</dbReference>
<dbReference type="PRINTS" id="PR00193">
    <property type="entry name" value="MYOSINHEAVY"/>
</dbReference>
<dbReference type="InterPro" id="IPR036961">
    <property type="entry name" value="Kinesin_motor_dom_sf"/>
</dbReference>
<dbReference type="InterPro" id="IPR027417">
    <property type="entry name" value="P-loop_NTPase"/>
</dbReference>
<evidence type="ECO:0000256" key="11">
    <source>
        <dbReference type="SAM" id="Coils"/>
    </source>
</evidence>
<keyword evidence="8 10" id="KW-0505">Motor protein</keyword>
<dbReference type="SUPFAM" id="SSF50084">
    <property type="entry name" value="Myosin S1 fragment, N-terminal domain"/>
    <property type="match status" value="1"/>
</dbReference>
<dbReference type="Proteomes" id="UP000821837">
    <property type="component" value="Chromosome 5"/>
</dbReference>
<dbReference type="Gene3D" id="6.20.240.20">
    <property type="match status" value="1"/>
</dbReference>
<dbReference type="PROSITE" id="PS51456">
    <property type="entry name" value="MYOSIN_MOTOR"/>
    <property type="match status" value="1"/>
</dbReference>
<evidence type="ECO:0000259" key="14">
    <source>
        <dbReference type="PROSITE" id="PS51456"/>
    </source>
</evidence>
<feature type="binding site" evidence="10">
    <location>
        <begin position="530"/>
        <end position="537"/>
    </location>
    <ligand>
        <name>ATP</name>
        <dbReference type="ChEBI" id="CHEBI:30616"/>
    </ligand>
</feature>
<keyword evidence="3 10" id="KW-0547">Nucleotide-binding</keyword>
<dbReference type="Gene3D" id="1.20.58.530">
    <property type="match status" value="1"/>
</dbReference>
<evidence type="ECO:0008006" key="17">
    <source>
        <dbReference type="Google" id="ProtNLM"/>
    </source>
</evidence>
<feature type="compositionally biased region" description="Low complexity" evidence="12">
    <location>
        <begin position="340"/>
        <end position="362"/>
    </location>
</feature>
<gene>
    <name evidence="15" type="ORF">HPB52_020921</name>
</gene>
<dbReference type="SMART" id="SM00242">
    <property type="entry name" value="MYSc"/>
    <property type="match status" value="1"/>
</dbReference>
<dbReference type="GO" id="GO:0016020">
    <property type="term" value="C:membrane"/>
    <property type="evidence" value="ECO:0007669"/>
    <property type="project" value="TreeGrafter"/>
</dbReference>
<comment type="caution">
    <text evidence="15">The sequence shown here is derived from an EMBL/GenBank/DDBJ whole genome shotgun (WGS) entry which is preliminary data.</text>
</comment>
<dbReference type="Gene3D" id="1.10.10.820">
    <property type="match status" value="1"/>
</dbReference>
<feature type="compositionally biased region" description="Polar residues" evidence="12">
    <location>
        <begin position="1464"/>
        <end position="1478"/>
    </location>
</feature>
<dbReference type="InterPro" id="IPR058662">
    <property type="entry name" value="Myo5a/b_dom"/>
</dbReference>
<name>A0A9D4SWS3_RHISA</name>
<dbReference type="GO" id="GO:0007015">
    <property type="term" value="P:actin filament organization"/>
    <property type="evidence" value="ECO:0007669"/>
    <property type="project" value="TreeGrafter"/>
</dbReference>
<dbReference type="PANTHER" id="PTHR13140">
    <property type="entry name" value="MYOSIN"/>
    <property type="match status" value="1"/>
</dbReference>
<dbReference type="CDD" id="cd01380">
    <property type="entry name" value="MYSc_Myo5"/>
    <property type="match status" value="1"/>
</dbReference>
<evidence type="ECO:0000256" key="3">
    <source>
        <dbReference type="ARBA" id="ARBA00022741"/>
    </source>
</evidence>
<proteinExistence type="inferred from homology"/>
<keyword evidence="6 11" id="KW-0175">Coiled coil</keyword>
<feature type="region of interest" description="Disordered" evidence="12">
    <location>
        <begin position="44"/>
        <end position="89"/>
    </location>
</feature>
<dbReference type="CDD" id="cd15470">
    <property type="entry name" value="Myo5_CBD"/>
    <property type="match status" value="1"/>
</dbReference>
<dbReference type="GO" id="GO:0016459">
    <property type="term" value="C:myosin complex"/>
    <property type="evidence" value="ECO:0007669"/>
    <property type="project" value="UniProtKB-KW"/>
</dbReference>
<dbReference type="Pfam" id="PF01843">
    <property type="entry name" value="DIL"/>
    <property type="match status" value="2"/>
</dbReference>
<dbReference type="SMART" id="SM01132">
    <property type="entry name" value="DIL"/>
    <property type="match status" value="1"/>
</dbReference>
<feature type="region of interest" description="Actin-binding" evidence="10">
    <location>
        <begin position="1004"/>
        <end position="1026"/>
    </location>
</feature>
<evidence type="ECO:0000256" key="4">
    <source>
        <dbReference type="ARBA" id="ARBA00022840"/>
    </source>
</evidence>
<dbReference type="GO" id="GO:0000146">
    <property type="term" value="F:microfilament motor activity"/>
    <property type="evidence" value="ECO:0007669"/>
    <property type="project" value="TreeGrafter"/>
</dbReference>
<dbReference type="InterPro" id="IPR000048">
    <property type="entry name" value="IQ_motif_EF-hand-BS"/>
</dbReference>
<dbReference type="EMBL" id="JABSTV010001251">
    <property type="protein sequence ID" value="KAH7952251.1"/>
    <property type="molecule type" value="Genomic_DNA"/>
</dbReference>
<dbReference type="FunFam" id="1.10.10.820:FF:000001">
    <property type="entry name" value="Myosin heavy chain"/>
    <property type="match status" value="1"/>
</dbReference>
<feature type="domain" description="Myosin motor" evidence="14">
    <location>
        <begin position="436"/>
        <end position="1125"/>
    </location>
</feature>
<evidence type="ECO:0000256" key="2">
    <source>
        <dbReference type="ARBA" id="ARBA00022737"/>
    </source>
</evidence>
<dbReference type="GO" id="GO:0009888">
    <property type="term" value="P:tissue development"/>
    <property type="evidence" value="ECO:0007669"/>
    <property type="project" value="UniProtKB-ARBA"/>
</dbReference>